<dbReference type="STRING" id="2594813.A0A395N3G4"/>
<feature type="domain" description="Heterokaryon incompatibility" evidence="1">
    <location>
        <begin position="496"/>
        <end position="643"/>
    </location>
</feature>
<dbReference type="InterPro" id="IPR036415">
    <property type="entry name" value="Lamin_tail_dom_sf"/>
</dbReference>
<dbReference type="AlphaFoldDB" id="A0A395N3G4"/>
<reference evidence="2 3" key="1">
    <citation type="journal article" date="2018" name="PLoS Pathog.">
        <title>Evolution of structural diversity of trichothecenes, a family of toxins produced by plant pathogenic and entomopathogenic fungi.</title>
        <authorList>
            <person name="Proctor R.H."/>
            <person name="McCormick S.P."/>
            <person name="Kim H.S."/>
            <person name="Cardoza R.E."/>
            <person name="Stanley A.M."/>
            <person name="Lindo L."/>
            <person name="Kelly A."/>
            <person name="Brown D.W."/>
            <person name="Lee T."/>
            <person name="Vaughan M.M."/>
            <person name="Alexander N.J."/>
            <person name="Busman M."/>
            <person name="Gutierrez S."/>
        </authorList>
    </citation>
    <scope>NUCLEOTIDE SEQUENCE [LARGE SCALE GENOMIC DNA]</scope>
    <source>
        <strain evidence="2 3">NRRL 13405</strain>
    </source>
</reference>
<dbReference type="InterPro" id="IPR010730">
    <property type="entry name" value="HET"/>
</dbReference>
<protein>
    <recommendedName>
        <fullName evidence="1">Heterokaryon incompatibility domain-containing protein</fullName>
    </recommendedName>
</protein>
<organism evidence="2 3">
    <name type="scientific">Fusarium flagelliforme</name>
    <dbReference type="NCBI Taxonomy" id="2675880"/>
    <lineage>
        <taxon>Eukaryota</taxon>
        <taxon>Fungi</taxon>
        <taxon>Dikarya</taxon>
        <taxon>Ascomycota</taxon>
        <taxon>Pezizomycotina</taxon>
        <taxon>Sordariomycetes</taxon>
        <taxon>Hypocreomycetidae</taxon>
        <taxon>Hypocreales</taxon>
        <taxon>Nectriaceae</taxon>
        <taxon>Fusarium</taxon>
        <taxon>Fusarium incarnatum-equiseti species complex</taxon>
    </lineage>
</organism>
<evidence type="ECO:0000313" key="3">
    <source>
        <dbReference type="Proteomes" id="UP000265631"/>
    </source>
</evidence>
<comment type="caution">
    <text evidence="2">The sequence shown here is derived from an EMBL/GenBank/DDBJ whole genome shotgun (WGS) entry which is preliminary data.</text>
</comment>
<dbReference type="Proteomes" id="UP000265631">
    <property type="component" value="Unassembled WGS sequence"/>
</dbReference>
<dbReference type="Pfam" id="PF10042">
    <property type="entry name" value="DUF2278"/>
    <property type="match status" value="1"/>
</dbReference>
<keyword evidence="3" id="KW-1185">Reference proteome</keyword>
<dbReference type="EMBL" id="PXXK01000027">
    <property type="protein sequence ID" value="RFN54480.1"/>
    <property type="molecule type" value="Genomic_DNA"/>
</dbReference>
<evidence type="ECO:0000259" key="1">
    <source>
        <dbReference type="Pfam" id="PF06985"/>
    </source>
</evidence>
<dbReference type="SUPFAM" id="SSF74853">
    <property type="entry name" value="Lamin A/C globular tail domain"/>
    <property type="match status" value="1"/>
</dbReference>
<dbReference type="PANTHER" id="PTHR33112:SF15">
    <property type="entry name" value="HETEROKARYON INCOMPATIBILITY DOMAIN-CONTAINING PROTEIN"/>
    <property type="match status" value="1"/>
</dbReference>
<evidence type="ECO:0000313" key="2">
    <source>
        <dbReference type="EMBL" id="RFN54480.1"/>
    </source>
</evidence>
<gene>
    <name evidence="2" type="ORF">FIE12Z_1268</name>
</gene>
<accession>A0A395N3G4</accession>
<dbReference type="Pfam" id="PF06985">
    <property type="entry name" value="HET"/>
    <property type="match status" value="1"/>
</dbReference>
<dbReference type="PANTHER" id="PTHR33112">
    <property type="entry name" value="DOMAIN PROTEIN, PUTATIVE-RELATED"/>
    <property type="match status" value="1"/>
</dbReference>
<sequence length="979" mass="110649">MVVESYGVWRAKPVSYTFEDRDEDSKTPHLKLFFDDDKGKNGEAAVNIKSGNREESRLAYWTVSDFTHGVTQKLAELSNGFHLLADTSEQSLDGLALDYIRSNLFNRVNGRILPHDIDGADNDILDQLKPIVNKAISAQATVYIYGSEYSRGKGIHNVHMNQGNSGGWVDDNGVFQDGGLIFEFEDHWEAVFIGFASQAVHTRDGPNRAGHPLPEQNFKTWANFLAPERTDEEKEDIDIKDSPVFIAEALVNPPGPDQQPGTPPETITLKNRTQNEIDLSGWKIRIKTGDTQILDGKRIRADGTLPVPATVPLSNRGGVITLLNAEGFRVHGLAPTFGELEASASGNRCPLCSVIAYELPYGSFEIFGAHDHPQDLTYMRSLPVVVTVQKNDPPSLQISCDEGKIKLSGCQIPNSFEKYTSKHHDPSDTSTGSERSLGLAKQWLDTCVATHPYCNRYCPTQDPSLPTLPTRVLDLEPEDCAAELKLIITHGFKAHYVALSYCWGDQEFLKTTDETLQQHKEGIYARSLPQTFQDTIIICKALKCRYVWIDALCIIQGNKHDWDRESSQMLHVYRNALVTVCAQGASDVFGGCFTSRNALSRRPVFLPTYNSLKATATPSFWSRQAFQPCPTGPVDLRGWTLQEQTLSGRLLSYCEESVFWFCCTSKLSESTPYKCPVREDGAYPAFKTMVLDYELRPVSRVLRSMTNESRQTYNGWYYLMRKYCLRDIKVRTDKLVTISGLAEQMSRIINDDYVSGLWRRDLIRGLLWRTLLDEDDETKRYPFSGKGFVAPSWSWASMEQGTVHTWYGANFDHGILHDHFEECPVGSSAVLSLPVRARSDIEVLSVHCQPVTDNPFGQLRSGTIRLKGYVRQYRWEAEGNRLYDYTSPSQIGKIEWDEDFPPDDDAVHVVCLYMARYISSEDECRGFSHISDREQLFGKCKCLGLIETGFRANEYHRVGIAEIEYWQWDNDVKKEISLV</sequence>
<proteinExistence type="predicted"/>
<dbReference type="InterPro" id="IPR019268">
    <property type="entry name" value="DUF2278"/>
</dbReference>
<name>A0A395N3G4_9HYPO</name>